<comment type="caution">
    <text evidence="5">The sequence shown here is derived from an EMBL/GenBank/DDBJ whole genome shotgun (WGS) entry which is preliminary data.</text>
</comment>
<dbReference type="GO" id="GO:0006121">
    <property type="term" value="P:mitochondrial electron transport, succinate to ubiquinone"/>
    <property type="evidence" value="ECO:0007669"/>
    <property type="project" value="UniProtKB-UniRule"/>
</dbReference>
<dbReference type="PANTHER" id="PTHR12469">
    <property type="entry name" value="PROTEIN EMI5 HOMOLOG, MITOCHONDRIAL"/>
    <property type="match status" value="1"/>
</dbReference>
<keyword evidence="2 4" id="KW-0496">Mitochondrion</keyword>
<comment type="subcellular location">
    <subcellularLocation>
        <location evidence="1 4">Mitochondrion matrix</location>
    </subcellularLocation>
</comment>
<sequence length="195" mass="22209">MSLVNSFKGFSVSRFRLSSSISAPSSKLLNARSLSISTFNKYIQNLDSDCTGIIPSSSLNPVTSSRGQSFLKARFSSRFYSTDSTTENSQGRVEEDIDVMRRRINWESRKRGILEADLILSSFTSDHLSSFNRAQLVQLEDLLEVSNDWDLFYWVTGQKPAPEDITSNPMYNLLVEHVKNKRHLMNRMPNLEDAK</sequence>
<evidence type="ECO:0000256" key="2">
    <source>
        <dbReference type="ARBA" id="ARBA00023128"/>
    </source>
</evidence>
<evidence type="ECO:0000256" key="4">
    <source>
        <dbReference type="HAMAP-Rule" id="MF_03057"/>
    </source>
</evidence>
<dbReference type="GO" id="GO:0005759">
    <property type="term" value="C:mitochondrial matrix"/>
    <property type="evidence" value="ECO:0007669"/>
    <property type="project" value="UniProtKB-SubCell"/>
</dbReference>
<evidence type="ECO:0000313" key="5">
    <source>
        <dbReference type="EMBL" id="OLY82272.1"/>
    </source>
</evidence>
<dbReference type="FunFam" id="1.10.150.250:FF:000002">
    <property type="entry name" value="Succinate dehydrogenase assembly factor 2, mitochondrial"/>
    <property type="match status" value="1"/>
</dbReference>
<evidence type="ECO:0000313" key="6">
    <source>
        <dbReference type="Proteomes" id="UP000187455"/>
    </source>
</evidence>
<dbReference type="Gene3D" id="1.10.150.250">
    <property type="entry name" value="Flavinator of succinate dehydrogenase"/>
    <property type="match status" value="1"/>
</dbReference>
<gene>
    <name evidence="5" type="ORF">AYI68_g3611</name>
</gene>
<dbReference type="InterPro" id="IPR036714">
    <property type="entry name" value="SDH_sf"/>
</dbReference>
<dbReference type="SUPFAM" id="SSF109910">
    <property type="entry name" value="YgfY-like"/>
    <property type="match status" value="1"/>
</dbReference>
<comment type="similarity">
    <text evidence="4">Belongs to the SDHAF2 family.</text>
</comment>
<dbReference type="STRING" id="133383.A0A1R0GZD2"/>
<keyword evidence="6" id="KW-1185">Reference proteome</keyword>
<dbReference type="GO" id="GO:0006099">
    <property type="term" value="P:tricarboxylic acid cycle"/>
    <property type="evidence" value="ECO:0007669"/>
    <property type="project" value="TreeGrafter"/>
</dbReference>
<proteinExistence type="inferred from homology"/>
<dbReference type="Proteomes" id="UP000187455">
    <property type="component" value="Unassembled WGS sequence"/>
</dbReference>
<dbReference type="AlphaFoldDB" id="A0A1R0GZD2"/>
<reference evidence="5 6" key="1">
    <citation type="journal article" date="2016" name="Mol. Biol. Evol.">
        <title>Genome-Wide Survey of Gut Fungi (Harpellales) Reveals the First Horizontally Transferred Ubiquitin Gene from a Mosquito Host.</title>
        <authorList>
            <person name="Wang Y."/>
            <person name="White M.M."/>
            <person name="Kvist S."/>
            <person name="Moncalvo J.M."/>
        </authorList>
    </citation>
    <scope>NUCLEOTIDE SEQUENCE [LARGE SCALE GENOMIC DNA]</scope>
    <source>
        <strain evidence="5 6">ALG-7-W6</strain>
    </source>
</reference>
<protein>
    <recommendedName>
        <fullName evidence="4">Succinate dehydrogenase assembly factor 2, mitochondrial</fullName>
        <shortName evidence="4">SDH assembly factor 2</shortName>
        <shortName evidence="4">SDHAF2</shortName>
    </recommendedName>
</protein>
<accession>A0A1R0GZD2</accession>
<dbReference type="GO" id="GO:0034553">
    <property type="term" value="P:mitochondrial respiratory chain complex II assembly"/>
    <property type="evidence" value="ECO:0007669"/>
    <property type="project" value="TreeGrafter"/>
</dbReference>
<dbReference type="Pfam" id="PF03937">
    <property type="entry name" value="Sdh5"/>
    <property type="match status" value="1"/>
</dbReference>
<organism evidence="5 6">
    <name type="scientific">Smittium mucronatum</name>
    <dbReference type="NCBI Taxonomy" id="133383"/>
    <lineage>
        <taxon>Eukaryota</taxon>
        <taxon>Fungi</taxon>
        <taxon>Fungi incertae sedis</taxon>
        <taxon>Zoopagomycota</taxon>
        <taxon>Kickxellomycotina</taxon>
        <taxon>Harpellomycetes</taxon>
        <taxon>Harpellales</taxon>
        <taxon>Legeriomycetaceae</taxon>
        <taxon>Smittium</taxon>
    </lineage>
</organism>
<dbReference type="PANTHER" id="PTHR12469:SF2">
    <property type="entry name" value="SUCCINATE DEHYDROGENASE ASSEMBLY FACTOR 2, MITOCHONDRIAL"/>
    <property type="match status" value="1"/>
</dbReference>
<comment type="subunit">
    <text evidence="4">Interacts with the flavoprotein subunit within the SDH catalytic dimer.</text>
</comment>
<name>A0A1R0GZD2_9FUNG</name>
<dbReference type="HAMAP" id="MF_03057">
    <property type="entry name" value="SDHAF2"/>
    <property type="match status" value="1"/>
</dbReference>
<evidence type="ECO:0000256" key="3">
    <source>
        <dbReference type="ARBA" id="ARBA00023186"/>
    </source>
</evidence>
<dbReference type="OrthoDB" id="284292at2759"/>
<dbReference type="InterPro" id="IPR028882">
    <property type="entry name" value="SDHAF2"/>
</dbReference>
<evidence type="ECO:0000256" key="1">
    <source>
        <dbReference type="ARBA" id="ARBA00004305"/>
    </source>
</evidence>
<dbReference type="EMBL" id="LSSL01001717">
    <property type="protein sequence ID" value="OLY82272.1"/>
    <property type="molecule type" value="Genomic_DNA"/>
</dbReference>
<keyword evidence="3 4" id="KW-0143">Chaperone</keyword>
<dbReference type="InterPro" id="IPR005631">
    <property type="entry name" value="SDH"/>
</dbReference>
<comment type="function">
    <text evidence="4">Plays an essential role in the assembly of succinate dehydrogenase (SDH), an enzyme complex (also referred to as respiratory complex II) that is a component of both the tricarboxylic acid (TCA) cycle and the mitochondrial electron transport chain, and which couples the oxidation of succinate to fumarate with the reduction of ubiquinone (coenzyme Q) to ubiquinol. Required for flavinylation (covalent attachment of FAD) of the flavoprotein subunit of the SDH catalytic dimer.</text>
</comment>